<accession>A0A517KZG1</accession>
<evidence type="ECO:0000256" key="1">
    <source>
        <dbReference type="SAM" id="MobiDB-lite"/>
    </source>
</evidence>
<feature type="compositionally biased region" description="Polar residues" evidence="1">
    <location>
        <begin position="140"/>
        <end position="152"/>
    </location>
</feature>
<dbReference type="OrthoDB" id="3941134at2759"/>
<feature type="compositionally biased region" description="Low complexity" evidence="1">
    <location>
        <begin position="683"/>
        <end position="701"/>
    </location>
</feature>
<feature type="compositionally biased region" description="Polar residues" evidence="1">
    <location>
        <begin position="68"/>
        <end position="79"/>
    </location>
</feature>
<feature type="region of interest" description="Disordered" evidence="1">
    <location>
        <begin position="602"/>
        <end position="630"/>
    </location>
</feature>
<keyword evidence="3" id="KW-1185">Reference proteome</keyword>
<name>A0A517KZG1_9PEZI</name>
<evidence type="ECO:0000313" key="3">
    <source>
        <dbReference type="Proteomes" id="UP000316270"/>
    </source>
</evidence>
<organism evidence="2 3">
    <name type="scientific">Venturia effusa</name>
    <dbReference type="NCBI Taxonomy" id="50376"/>
    <lineage>
        <taxon>Eukaryota</taxon>
        <taxon>Fungi</taxon>
        <taxon>Dikarya</taxon>
        <taxon>Ascomycota</taxon>
        <taxon>Pezizomycotina</taxon>
        <taxon>Dothideomycetes</taxon>
        <taxon>Pleosporomycetidae</taxon>
        <taxon>Venturiales</taxon>
        <taxon>Venturiaceae</taxon>
        <taxon>Venturia</taxon>
    </lineage>
</organism>
<sequence length="768" mass="83051">MESIWGDPWADNARPNLPKPKQNDPVEVTTYEPQKPLTSLFSGDLEDEAGWGDFEESTSLPTDAAEESGNQEIGRSTGQGHEYEKGFTNELTPEIPSGLTSTSSILSPGWGDAHALQSTPDPLLDDEQNGDNFENPPSPTRGSPHSSLSSITYAPGDIARHDTDLGPLDANYVQSTLPASPPRPSTSSTTKTAVSTDSNTLSDVPASLVHLDHPRWSSKPPQSRPSDESSRSLDSTQTSSDEADLSSKRVEESALYTGKVEEKANIDAGSLRKLVHAEEEHELAEEEKPCDREDSDELQTEIRGPRFHTDSNLVSRICTAAVFSENFEEPNDEVIKLTSTRKAWYRLTRPQTMREYNTGASADNYVRVSWPRSHIRTETLKIASRWASEDKIYGRMVFGGKPGAATFGWDLPRDGSTAPPRPMSMVHPLSHSKGTANHHEAHQRKSSMPLPSSRIKSSPVAQFGWSTSPTSSGNDAVASLGDVLDSPVLINASEPRPRNEDQQQAARATIPRMAQPSLPGAKALEGAKEVPPSGLQLENRQVIDEPVLGRLSTTELTLNISTGDDDDDWGGMVKSPSEPSSTIVTPYLSASVVEPDCPLTEGHIPINSTRRRPTPIIAPPAAHGSPDSVLSPARKAAFDAARTTRFFNSQPVRNENATNVANDSGSAIHGPQRLSPSPPPWSSPTRVSSSVPRSSSPGGSIRSATGVACFDSPSFLEADVSFFDTPNQSQHSPASARVDNTSVQLSATEEEYAQQIVRHLSDLSFMLR</sequence>
<dbReference type="EMBL" id="CP042186">
    <property type="protein sequence ID" value="QDS68770.1"/>
    <property type="molecule type" value="Genomic_DNA"/>
</dbReference>
<dbReference type="Proteomes" id="UP000316270">
    <property type="component" value="Chromosome 2"/>
</dbReference>
<feature type="compositionally biased region" description="Polar residues" evidence="1">
    <location>
        <begin position="648"/>
        <end position="665"/>
    </location>
</feature>
<reference evidence="2 3" key="1">
    <citation type="submission" date="2019-07" db="EMBL/GenBank/DDBJ databases">
        <title>Finished genome of Venturia effusa.</title>
        <authorList>
            <person name="Young C.A."/>
            <person name="Cox M.P."/>
            <person name="Ganley A.R.D."/>
            <person name="David W.J."/>
        </authorList>
    </citation>
    <scope>NUCLEOTIDE SEQUENCE [LARGE SCALE GENOMIC DNA]</scope>
    <source>
        <strain evidence="3">albino</strain>
    </source>
</reference>
<feature type="compositionally biased region" description="Polar residues" evidence="1">
    <location>
        <begin position="454"/>
        <end position="474"/>
    </location>
</feature>
<gene>
    <name evidence="2" type="ORF">FKW77_005115</name>
</gene>
<protein>
    <submittedName>
        <fullName evidence="2">Uncharacterized protein</fullName>
    </submittedName>
</protein>
<feature type="region of interest" description="Disordered" evidence="1">
    <location>
        <begin position="413"/>
        <end position="479"/>
    </location>
</feature>
<evidence type="ECO:0000313" key="2">
    <source>
        <dbReference type="EMBL" id="QDS68770.1"/>
    </source>
</evidence>
<dbReference type="AlphaFoldDB" id="A0A517KZG1"/>
<feature type="region of interest" description="Disordered" evidence="1">
    <location>
        <begin position="561"/>
        <end position="581"/>
    </location>
</feature>
<proteinExistence type="predicted"/>
<feature type="compositionally biased region" description="Acidic residues" evidence="1">
    <location>
        <begin position="44"/>
        <end position="56"/>
    </location>
</feature>
<feature type="region of interest" description="Disordered" evidence="1">
    <location>
        <begin position="1"/>
        <end position="252"/>
    </location>
</feature>
<dbReference type="STRING" id="50376.A0A517KZG1"/>
<feature type="compositionally biased region" description="Low complexity" evidence="1">
    <location>
        <begin position="185"/>
        <end position="198"/>
    </location>
</feature>
<feature type="region of interest" description="Disordered" evidence="1">
    <location>
        <begin position="647"/>
        <end position="701"/>
    </location>
</feature>